<keyword evidence="3" id="KW-1185">Reference proteome</keyword>
<feature type="domain" description="Tryptophan synthase beta chain-like PALP" evidence="1">
    <location>
        <begin position="48"/>
        <end position="404"/>
    </location>
</feature>
<accession>A0AAN6TL71</accession>
<dbReference type="Pfam" id="PF00291">
    <property type="entry name" value="PALP"/>
    <property type="match status" value="1"/>
</dbReference>
<dbReference type="PANTHER" id="PTHR42937:SF1">
    <property type="entry name" value="DIAMINOPROPIONATE AMMONIA-LYASE"/>
    <property type="match status" value="1"/>
</dbReference>
<dbReference type="RefSeq" id="XP_064673671.1">
    <property type="nucleotide sequence ID" value="XM_064814236.1"/>
</dbReference>
<comment type="caution">
    <text evidence="2">The sequence shown here is derived from an EMBL/GenBank/DDBJ whole genome shotgun (WGS) entry which is preliminary data.</text>
</comment>
<dbReference type="SUPFAM" id="SSF53686">
    <property type="entry name" value="Tryptophan synthase beta subunit-like PLP-dependent enzymes"/>
    <property type="match status" value="1"/>
</dbReference>
<gene>
    <name evidence="2" type="ORF">N656DRAFT_774292</name>
</gene>
<evidence type="ECO:0000313" key="3">
    <source>
        <dbReference type="Proteomes" id="UP001302812"/>
    </source>
</evidence>
<evidence type="ECO:0000259" key="1">
    <source>
        <dbReference type="Pfam" id="PF00291"/>
    </source>
</evidence>
<name>A0AAN6TL71_9PEZI</name>
<reference evidence="2" key="2">
    <citation type="submission" date="2023-05" db="EMBL/GenBank/DDBJ databases">
        <authorList>
            <consortium name="Lawrence Berkeley National Laboratory"/>
            <person name="Steindorff A."/>
            <person name="Hensen N."/>
            <person name="Bonometti L."/>
            <person name="Westerberg I."/>
            <person name="Brannstrom I.O."/>
            <person name="Guillou S."/>
            <person name="Cros-Aarteil S."/>
            <person name="Calhoun S."/>
            <person name="Haridas S."/>
            <person name="Kuo A."/>
            <person name="Mondo S."/>
            <person name="Pangilinan J."/>
            <person name="Riley R."/>
            <person name="Labutti K."/>
            <person name="Andreopoulos B."/>
            <person name="Lipzen A."/>
            <person name="Chen C."/>
            <person name="Yanf M."/>
            <person name="Daum C."/>
            <person name="Ng V."/>
            <person name="Clum A."/>
            <person name="Ohm R."/>
            <person name="Martin F."/>
            <person name="Silar P."/>
            <person name="Natvig D."/>
            <person name="Lalanne C."/>
            <person name="Gautier V."/>
            <person name="Ament-Velasquez S.L."/>
            <person name="Kruys A."/>
            <person name="Hutchinson M.I."/>
            <person name="Powell A.J."/>
            <person name="Barry K."/>
            <person name="Miller A.N."/>
            <person name="Grigoriev I.V."/>
            <person name="Debuchy R."/>
            <person name="Gladieux P."/>
            <person name="Thoren M.H."/>
            <person name="Johannesson H."/>
        </authorList>
    </citation>
    <scope>NUCLEOTIDE SEQUENCE</scope>
    <source>
        <strain evidence="2">CBS 508.74</strain>
    </source>
</reference>
<dbReference type="Proteomes" id="UP001302812">
    <property type="component" value="Unassembled WGS sequence"/>
</dbReference>
<dbReference type="InterPro" id="IPR036052">
    <property type="entry name" value="TrpB-like_PALP_sf"/>
</dbReference>
<sequence length="415" mass="43228">MASPPPSSSPVFINAAAKTWRFQNTPGTGSQSPLGLSPVQALHRSLPDYGPSPLRSLPALADSLGLSHVLLKDESSRFGLPSFKILGASWAVPNAVAAHLGVSLPGSNDSTTRLTSHGSNAIHFLRELVASRKHSGGSDGECNDLTIVTCTEGNWGRAVARMAGYIGVKAIVYVPDHVHVTTRELIRGEGAEVRVVEGGGYEAALEAAKRELGNGQGRLMVIDTSWEGNEQVPKWVVEGYQTMLDETDEQVLDATGGKPATHAIVPVGCGSIGQAVTQHFKSAVREQNGVPAATVLAVEPDTAACLKASLENGKMTTVATGDSIMNGMNCGTLSTTAWPVLATGVDGSVVVSDKESHNAVQESAQLGIKAGPCGAAALAALKRICETEKARLGLDHRSVVVLFCTEGPKEYAVPG</sequence>
<protein>
    <submittedName>
        <fullName evidence="2">Tryptophan synthase beta subunit-like PLP-dependent enzyme</fullName>
    </submittedName>
</protein>
<dbReference type="InterPro" id="IPR001926">
    <property type="entry name" value="TrpB-like_PALP"/>
</dbReference>
<reference evidence="2" key="1">
    <citation type="journal article" date="2023" name="Mol. Phylogenet. Evol.">
        <title>Genome-scale phylogeny and comparative genomics of the fungal order Sordariales.</title>
        <authorList>
            <person name="Hensen N."/>
            <person name="Bonometti L."/>
            <person name="Westerberg I."/>
            <person name="Brannstrom I.O."/>
            <person name="Guillou S."/>
            <person name="Cros-Aarteil S."/>
            <person name="Calhoun S."/>
            <person name="Haridas S."/>
            <person name="Kuo A."/>
            <person name="Mondo S."/>
            <person name="Pangilinan J."/>
            <person name="Riley R."/>
            <person name="LaButti K."/>
            <person name="Andreopoulos B."/>
            <person name="Lipzen A."/>
            <person name="Chen C."/>
            <person name="Yan M."/>
            <person name="Daum C."/>
            <person name="Ng V."/>
            <person name="Clum A."/>
            <person name="Steindorff A."/>
            <person name="Ohm R.A."/>
            <person name="Martin F."/>
            <person name="Silar P."/>
            <person name="Natvig D.O."/>
            <person name="Lalanne C."/>
            <person name="Gautier V."/>
            <person name="Ament-Velasquez S.L."/>
            <person name="Kruys A."/>
            <person name="Hutchinson M.I."/>
            <person name="Powell A.J."/>
            <person name="Barry K."/>
            <person name="Miller A.N."/>
            <person name="Grigoriev I.V."/>
            <person name="Debuchy R."/>
            <person name="Gladieux P."/>
            <person name="Hiltunen Thoren M."/>
            <person name="Johannesson H."/>
        </authorList>
    </citation>
    <scope>NUCLEOTIDE SEQUENCE</scope>
    <source>
        <strain evidence="2">CBS 508.74</strain>
    </source>
</reference>
<dbReference type="AlphaFoldDB" id="A0AAN6TL71"/>
<dbReference type="PANTHER" id="PTHR42937">
    <property type="match status" value="1"/>
</dbReference>
<evidence type="ECO:0000313" key="2">
    <source>
        <dbReference type="EMBL" id="KAK4116101.1"/>
    </source>
</evidence>
<organism evidence="2 3">
    <name type="scientific">Canariomyces notabilis</name>
    <dbReference type="NCBI Taxonomy" id="2074819"/>
    <lineage>
        <taxon>Eukaryota</taxon>
        <taxon>Fungi</taxon>
        <taxon>Dikarya</taxon>
        <taxon>Ascomycota</taxon>
        <taxon>Pezizomycotina</taxon>
        <taxon>Sordariomycetes</taxon>
        <taxon>Sordariomycetidae</taxon>
        <taxon>Sordariales</taxon>
        <taxon>Chaetomiaceae</taxon>
        <taxon>Canariomyces</taxon>
    </lineage>
</organism>
<dbReference type="EMBL" id="MU853333">
    <property type="protein sequence ID" value="KAK4116101.1"/>
    <property type="molecule type" value="Genomic_DNA"/>
</dbReference>
<dbReference type="GeneID" id="89938361"/>
<dbReference type="Gene3D" id="3.40.50.1100">
    <property type="match status" value="2"/>
</dbReference>
<proteinExistence type="predicted"/>